<reference evidence="10" key="1">
    <citation type="submission" date="2016-06" db="EMBL/GenBank/DDBJ databases">
        <authorList>
            <person name="Varghese N."/>
            <person name="Submissions Spin"/>
        </authorList>
    </citation>
    <scope>NUCLEOTIDE SEQUENCE [LARGE SCALE GENOMIC DNA]</scope>
    <source>
        <strain evidence="10">DSM 45431</strain>
    </source>
</reference>
<feature type="domain" description="RNA polymerase sigma factor 70 region 4 type 2" evidence="8">
    <location>
        <begin position="196"/>
        <end position="247"/>
    </location>
</feature>
<dbReference type="GO" id="GO:0003677">
    <property type="term" value="F:DNA binding"/>
    <property type="evidence" value="ECO:0007669"/>
    <property type="project" value="UniProtKB-KW"/>
</dbReference>
<dbReference type="STRING" id="568872.GA0070624_1296"/>
<evidence type="ECO:0000259" key="8">
    <source>
        <dbReference type="Pfam" id="PF08281"/>
    </source>
</evidence>
<dbReference type="Pfam" id="PF08281">
    <property type="entry name" value="Sigma70_r4_2"/>
    <property type="match status" value="1"/>
</dbReference>
<evidence type="ECO:0000256" key="1">
    <source>
        <dbReference type="ARBA" id="ARBA00010641"/>
    </source>
</evidence>
<dbReference type="PANTHER" id="PTHR43133:SF8">
    <property type="entry name" value="RNA POLYMERASE SIGMA FACTOR HI_1459-RELATED"/>
    <property type="match status" value="1"/>
</dbReference>
<dbReference type="InterPro" id="IPR013325">
    <property type="entry name" value="RNA_pol_sigma_r2"/>
</dbReference>
<evidence type="ECO:0000256" key="2">
    <source>
        <dbReference type="ARBA" id="ARBA00023015"/>
    </source>
</evidence>
<dbReference type="CDD" id="cd06171">
    <property type="entry name" value="Sigma70_r4"/>
    <property type="match status" value="1"/>
</dbReference>
<name>A0A1C6RK34_9ACTN</name>
<dbReference type="InterPro" id="IPR007627">
    <property type="entry name" value="RNA_pol_sigma70_r2"/>
</dbReference>
<dbReference type="InterPro" id="IPR036388">
    <property type="entry name" value="WH-like_DNA-bd_sf"/>
</dbReference>
<keyword evidence="4" id="KW-0238">DNA-binding</keyword>
<keyword evidence="2" id="KW-0805">Transcription regulation</keyword>
<dbReference type="Proteomes" id="UP000199413">
    <property type="component" value="Unassembled WGS sequence"/>
</dbReference>
<dbReference type="EMBL" id="FMHV01000002">
    <property type="protein sequence ID" value="SCL17457.1"/>
    <property type="molecule type" value="Genomic_DNA"/>
</dbReference>
<dbReference type="InterPro" id="IPR013324">
    <property type="entry name" value="RNA_pol_sigma_r3/r4-like"/>
</dbReference>
<dbReference type="GO" id="GO:0016987">
    <property type="term" value="F:sigma factor activity"/>
    <property type="evidence" value="ECO:0007669"/>
    <property type="project" value="UniProtKB-KW"/>
</dbReference>
<organism evidence="9 10">
    <name type="scientific">Micromonospora rhizosphaerae</name>
    <dbReference type="NCBI Taxonomy" id="568872"/>
    <lineage>
        <taxon>Bacteria</taxon>
        <taxon>Bacillati</taxon>
        <taxon>Actinomycetota</taxon>
        <taxon>Actinomycetes</taxon>
        <taxon>Micromonosporales</taxon>
        <taxon>Micromonosporaceae</taxon>
        <taxon>Micromonospora</taxon>
    </lineage>
</organism>
<sequence>MSRSGEAGRSTTARRGDPLRRTSSTPGGALVAWLVWFGDPDVDLQVTVLSAPTKYGCIPIRHDERRWQRVVDDPSGQEIDVTRVGIDPAVFEAFYRQHIDAVQSFLARRVSGPYLVADLTADVFLAAIDSASTYDPDRGTPIAWLYGIARRAAASEYRRSERESRAADRLAGRRFVDDEDYARLEHRIDAERQSRVLYRAMDQLSDGERAVLELVALDGLTVAQAARALGIGGVAARVRLYRARRFLRDQLAVRGDEHPSQLAFALEVES</sequence>
<evidence type="ECO:0000256" key="5">
    <source>
        <dbReference type="ARBA" id="ARBA00023163"/>
    </source>
</evidence>
<dbReference type="SUPFAM" id="SSF88946">
    <property type="entry name" value="Sigma2 domain of RNA polymerase sigma factors"/>
    <property type="match status" value="1"/>
</dbReference>
<dbReference type="GO" id="GO:0006352">
    <property type="term" value="P:DNA-templated transcription initiation"/>
    <property type="evidence" value="ECO:0007669"/>
    <property type="project" value="InterPro"/>
</dbReference>
<keyword evidence="3" id="KW-0731">Sigma factor</keyword>
<dbReference type="InterPro" id="IPR014284">
    <property type="entry name" value="RNA_pol_sigma-70_dom"/>
</dbReference>
<comment type="similarity">
    <text evidence="1">Belongs to the sigma-70 factor family. ECF subfamily.</text>
</comment>
<proteinExistence type="inferred from homology"/>
<keyword evidence="10" id="KW-1185">Reference proteome</keyword>
<evidence type="ECO:0000256" key="3">
    <source>
        <dbReference type="ARBA" id="ARBA00023082"/>
    </source>
</evidence>
<feature type="compositionally biased region" description="Polar residues" evidence="6">
    <location>
        <begin position="1"/>
        <end position="13"/>
    </location>
</feature>
<dbReference type="InterPro" id="IPR039425">
    <property type="entry name" value="RNA_pol_sigma-70-like"/>
</dbReference>
<evidence type="ECO:0000256" key="4">
    <source>
        <dbReference type="ARBA" id="ARBA00023125"/>
    </source>
</evidence>
<accession>A0A1C6RK34</accession>
<dbReference type="InterPro" id="IPR013249">
    <property type="entry name" value="RNA_pol_sigma70_r4_t2"/>
</dbReference>
<dbReference type="Pfam" id="PF04542">
    <property type="entry name" value="Sigma70_r2"/>
    <property type="match status" value="1"/>
</dbReference>
<gene>
    <name evidence="9" type="ORF">GA0070624_1296</name>
</gene>
<dbReference type="PANTHER" id="PTHR43133">
    <property type="entry name" value="RNA POLYMERASE ECF-TYPE SIGMA FACTO"/>
    <property type="match status" value="1"/>
</dbReference>
<dbReference type="Gene3D" id="1.10.10.10">
    <property type="entry name" value="Winged helix-like DNA-binding domain superfamily/Winged helix DNA-binding domain"/>
    <property type="match status" value="1"/>
</dbReference>
<dbReference type="AlphaFoldDB" id="A0A1C6RK34"/>
<evidence type="ECO:0000313" key="9">
    <source>
        <dbReference type="EMBL" id="SCL17457.1"/>
    </source>
</evidence>
<dbReference type="SUPFAM" id="SSF88659">
    <property type="entry name" value="Sigma3 and sigma4 domains of RNA polymerase sigma factors"/>
    <property type="match status" value="1"/>
</dbReference>
<feature type="domain" description="RNA polymerase sigma-70 region 2" evidence="7">
    <location>
        <begin position="94"/>
        <end position="162"/>
    </location>
</feature>
<dbReference type="NCBIfam" id="TIGR02937">
    <property type="entry name" value="sigma70-ECF"/>
    <property type="match status" value="1"/>
</dbReference>
<feature type="region of interest" description="Disordered" evidence="6">
    <location>
        <begin position="1"/>
        <end position="23"/>
    </location>
</feature>
<evidence type="ECO:0000256" key="6">
    <source>
        <dbReference type="SAM" id="MobiDB-lite"/>
    </source>
</evidence>
<dbReference type="Gene3D" id="1.10.1740.10">
    <property type="match status" value="1"/>
</dbReference>
<evidence type="ECO:0000259" key="7">
    <source>
        <dbReference type="Pfam" id="PF04542"/>
    </source>
</evidence>
<keyword evidence="5" id="KW-0804">Transcription</keyword>
<evidence type="ECO:0000313" key="10">
    <source>
        <dbReference type="Proteomes" id="UP000199413"/>
    </source>
</evidence>
<protein>
    <submittedName>
        <fullName evidence="9">RNA polymerase sigma-70 factor, ECF subfamily</fullName>
    </submittedName>
</protein>